<dbReference type="Gene3D" id="3.40.720.10">
    <property type="entry name" value="Alkaline Phosphatase, subunit A"/>
    <property type="match status" value="1"/>
</dbReference>
<dbReference type="InterPro" id="IPR017850">
    <property type="entry name" value="Alkaline_phosphatase_core_sf"/>
</dbReference>
<dbReference type="SUPFAM" id="SSF51004">
    <property type="entry name" value="C-terminal (heme d1) domain of cytochrome cd1-nitrite reductase"/>
    <property type="match status" value="1"/>
</dbReference>
<dbReference type="InterPro" id="IPR019405">
    <property type="entry name" value="Lactonase_7-beta_prop"/>
</dbReference>
<feature type="chain" id="PRO_5045689972" evidence="3">
    <location>
        <begin position="19"/>
        <end position="808"/>
    </location>
</feature>
<dbReference type="EMBL" id="JAULBC010000007">
    <property type="protein sequence ID" value="MEX6690062.1"/>
    <property type="molecule type" value="Genomic_DNA"/>
</dbReference>
<dbReference type="InterPro" id="IPR011964">
    <property type="entry name" value="YVTN_b-propeller_repeat"/>
</dbReference>
<dbReference type="InterPro" id="IPR007312">
    <property type="entry name" value="Phosphoesterase"/>
</dbReference>
<name>A0ABV3ZJL5_9BACT</name>
<evidence type="ECO:0000313" key="4">
    <source>
        <dbReference type="EMBL" id="MEX6690062.1"/>
    </source>
</evidence>
<reference evidence="4 5" key="1">
    <citation type="submission" date="2023-07" db="EMBL/GenBank/DDBJ databases">
        <authorList>
            <person name="Lian W.-H."/>
        </authorList>
    </citation>
    <scope>NUCLEOTIDE SEQUENCE [LARGE SCALE GENOMIC DNA]</scope>
    <source>
        <strain evidence="4 5">SYSU DXS3180</strain>
    </source>
</reference>
<dbReference type="PANTHER" id="PTHR47197:SF3">
    <property type="entry name" value="DIHYDRO-HEME D1 DEHYDROGENASE"/>
    <property type="match status" value="1"/>
</dbReference>
<dbReference type="Proteomes" id="UP001560573">
    <property type="component" value="Unassembled WGS sequence"/>
</dbReference>
<organism evidence="4 5">
    <name type="scientific">Danxiaibacter flavus</name>
    <dbReference type="NCBI Taxonomy" id="3049108"/>
    <lineage>
        <taxon>Bacteria</taxon>
        <taxon>Pseudomonadati</taxon>
        <taxon>Bacteroidota</taxon>
        <taxon>Chitinophagia</taxon>
        <taxon>Chitinophagales</taxon>
        <taxon>Chitinophagaceae</taxon>
        <taxon>Danxiaibacter</taxon>
    </lineage>
</organism>
<protein>
    <submittedName>
        <fullName evidence="4">Bifunctional YncE family protein/alkaline phosphatase family protein</fullName>
    </submittedName>
</protein>
<evidence type="ECO:0000256" key="3">
    <source>
        <dbReference type="SAM" id="SignalP"/>
    </source>
</evidence>
<evidence type="ECO:0000313" key="5">
    <source>
        <dbReference type="Proteomes" id="UP001560573"/>
    </source>
</evidence>
<feature type="region of interest" description="Disordered" evidence="2">
    <location>
        <begin position="343"/>
        <end position="363"/>
    </location>
</feature>
<dbReference type="PANTHER" id="PTHR47197">
    <property type="entry name" value="PROTEIN NIRF"/>
    <property type="match status" value="1"/>
</dbReference>
<evidence type="ECO:0000256" key="1">
    <source>
        <dbReference type="ARBA" id="ARBA00022801"/>
    </source>
</evidence>
<dbReference type="Pfam" id="PF04185">
    <property type="entry name" value="Phosphoesterase"/>
    <property type="match status" value="1"/>
</dbReference>
<evidence type="ECO:0000256" key="2">
    <source>
        <dbReference type="SAM" id="MobiDB-lite"/>
    </source>
</evidence>
<dbReference type="SUPFAM" id="SSF53649">
    <property type="entry name" value="Alkaline phosphatase-like"/>
    <property type="match status" value="1"/>
</dbReference>
<proteinExistence type="predicted"/>
<dbReference type="NCBIfam" id="TIGR02276">
    <property type="entry name" value="beta_rpt_yvtn"/>
    <property type="match status" value="1"/>
</dbReference>
<dbReference type="InterPro" id="IPR015943">
    <property type="entry name" value="WD40/YVTN_repeat-like_dom_sf"/>
</dbReference>
<comment type="caution">
    <text evidence="4">The sequence shown here is derived from an EMBL/GenBank/DDBJ whole genome shotgun (WGS) entry which is preliminary data.</text>
</comment>
<keyword evidence="1" id="KW-0378">Hydrolase</keyword>
<dbReference type="InterPro" id="IPR051200">
    <property type="entry name" value="Host-pathogen_enzymatic-act"/>
</dbReference>
<gene>
    <name evidence="4" type="ORF">QTN47_21315</name>
</gene>
<dbReference type="RefSeq" id="WP_369331470.1">
    <property type="nucleotide sequence ID" value="NZ_JAULBC010000007.1"/>
</dbReference>
<dbReference type="Gene3D" id="2.130.10.10">
    <property type="entry name" value="YVTN repeat-like/Quinoprotein amine dehydrogenase"/>
    <property type="match status" value="2"/>
</dbReference>
<accession>A0ABV3ZJL5</accession>
<sequence>MRLGFLFVCLATALGLNAQSLETLEQNRVQLPNGWHLTPAGKNITLGDLPLNMVVSRDKKYIAVTNNGQSTQMIQLVDVRKEMVVDSMIIPKSWYGLSFSANGQSLYASGGNDNWILRYNVLNGKLSLADSIILGKKWPNKISPAGLAVDDAAKKMFIVTKEDNSLYVVDLSTKKTIHKLALGAEAYTCLLSNDKKTLFISLWGGDKVLYFNTATNQLTDSIAVGDNPNELTLSRKGTYLYVANANDNSVSIIDVASKRVIETLNAALYPNAPSGSTSNGVALSEDDRKLYIANADNNCLAVFDVSTPGKSKSEGFIPVGWYPTNVKVIGQKIYVTNGKGLTSMANPKGPNPVGKKQSVSYQQSDNQKPEVVQYIAGLFKGSLSIIGRPNEKQLSTYSQLVYSNTPYTKEKEMTAQGEEGNPIPMQAGKPSPIKHVFYIIKENRTYDQVLGDVAKGNGDTSLVLFGKEITPNQHKLVDEFVLLDNFYVDAEVSADGHNWSMGGYATDFLEKNWPTSYGGRGGTYPGEGQREIANNKGGFIWDHCKRNNVSFRTYGEFADDGKPNIPVLKGHVAPYIGWDLSVRDTVRFNQWVKDFDSLVAANALPQLSTMRFGNDHTEGARIGRPTPFAHVADNDLAVGLFIEHLSKSPVWKESVVFILEDDAQNGPDHVDAHRSPAYVVGPYVKRNFVDHTMYSTTGILRTMELILGMPPMTQYDAAATPLWRCFTNQPNTTAFTHLPANVDLNDKNRSPNALSHASEKFDFSKEDNIPDLEFTRVLWKTVKGLNAQVPGPSRSAFVKVAKEEEDDD</sequence>
<dbReference type="Pfam" id="PF10282">
    <property type="entry name" value="Lactonase"/>
    <property type="match status" value="1"/>
</dbReference>
<keyword evidence="3" id="KW-0732">Signal</keyword>
<feature type="signal peptide" evidence="3">
    <location>
        <begin position="1"/>
        <end position="18"/>
    </location>
</feature>
<dbReference type="InterPro" id="IPR011048">
    <property type="entry name" value="Haem_d1_sf"/>
</dbReference>
<keyword evidence="5" id="KW-1185">Reference proteome</keyword>